<dbReference type="Proteomes" id="UP000008177">
    <property type="component" value="Unplaced contigs"/>
</dbReference>
<reference evidence="2" key="1">
    <citation type="journal article" date="2011" name="PLoS Genet.">
        <title>Genomic analysis of the necrotrophic fungal pathogens Sclerotinia sclerotiorum and Botrytis cinerea.</title>
        <authorList>
            <person name="Amselem J."/>
            <person name="Cuomo C.A."/>
            <person name="van Kan J.A."/>
            <person name="Viaud M."/>
            <person name="Benito E.P."/>
            <person name="Couloux A."/>
            <person name="Coutinho P.M."/>
            <person name="de Vries R.P."/>
            <person name="Dyer P.S."/>
            <person name="Fillinger S."/>
            <person name="Fournier E."/>
            <person name="Gout L."/>
            <person name="Hahn M."/>
            <person name="Kohn L."/>
            <person name="Lapalu N."/>
            <person name="Plummer K.M."/>
            <person name="Pradier J.M."/>
            <person name="Quevillon E."/>
            <person name="Sharon A."/>
            <person name="Simon A."/>
            <person name="ten Have A."/>
            <person name="Tudzynski B."/>
            <person name="Tudzynski P."/>
            <person name="Wincker P."/>
            <person name="Andrew M."/>
            <person name="Anthouard V."/>
            <person name="Beever R.E."/>
            <person name="Beffa R."/>
            <person name="Benoit I."/>
            <person name="Bouzid O."/>
            <person name="Brault B."/>
            <person name="Chen Z."/>
            <person name="Choquer M."/>
            <person name="Collemare J."/>
            <person name="Cotton P."/>
            <person name="Danchin E.G."/>
            <person name="Da Silva C."/>
            <person name="Gautier A."/>
            <person name="Giraud C."/>
            <person name="Giraud T."/>
            <person name="Gonzalez C."/>
            <person name="Grossetete S."/>
            <person name="Guldener U."/>
            <person name="Henrissat B."/>
            <person name="Howlett B.J."/>
            <person name="Kodira C."/>
            <person name="Kretschmer M."/>
            <person name="Lappartient A."/>
            <person name="Leroch M."/>
            <person name="Levis C."/>
            <person name="Mauceli E."/>
            <person name="Neuveglise C."/>
            <person name="Oeser B."/>
            <person name="Pearson M."/>
            <person name="Poulain J."/>
            <person name="Poussereau N."/>
            <person name="Quesneville H."/>
            <person name="Rascle C."/>
            <person name="Schumacher J."/>
            <person name="Segurens B."/>
            <person name="Sexton A."/>
            <person name="Silva E."/>
            <person name="Sirven C."/>
            <person name="Soanes D.M."/>
            <person name="Talbot N.J."/>
            <person name="Templeton M."/>
            <person name="Yandava C."/>
            <person name="Yarden O."/>
            <person name="Zeng Q."/>
            <person name="Rollins J.A."/>
            <person name="Lebrun M.H."/>
            <person name="Dickman M."/>
        </authorList>
    </citation>
    <scope>NUCLEOTIDE SEQUENCE [LARGE SCALE GENOMIC DNA]</scope>
    <source>
        <strain evidence="2">T4</strain>
    </source>
</reference>
<dbReference type="EMBL" id="FQ790293">
    <property type="protein sequence ID" value="CCD48259.1"/>
    <property type="molecule type" value="Genomic_DNA"/>
</dbReference>
<evidence type="ECO:0000313" key="2">
    <source>
        <dbReference type="Proteomes" id="UP000008177"/>
    </source>
</evidence>
<dbReference type="AlphaFoldDB" id="G2Y6K7"/>
<sequence>MTTSFRALCHGATLDQGLPRLKTLVLFRRCFAKRKLRWDTEYVVRALGINPK</sequence>
<evidence type="ECO:0000313" key="1">
    <source>
        <dbReference type="EMBL" id="CCD48259.1"/>
    </source>
</evidence>
<organism evidence="1 2">
    <name type="scientific">Botryotinia fuckeliana (strain T4)</name>
    <name type="common">Noble rot fungus</name>
    <name type="synonym">Botrytis cinerea</name>
    <dbReference type="NCBI Taxonomy" id="999810"/>
    <lineage>
        <taxon>Eukaryota</taxon>
        <taxon>Fungi</taxon>
        <taxon>Dikarya</taxon>
        <taxon>Ascomycota</taxon>
        <taxon>Pezizomycotina</taxon>
        <taxon>Leotiomycetes</taxon>
        <taxon>Helotiales</taxon>
        <taxon>Sclerotiniaceae</taxon>
        <taxon>Botrytis</taxon>
    </lineage>
</organism>
<protein>
    <submittedName>
        <fullName evidence="1">Uncharacterized protein</fullName>
    </submittedName>
</protein>
<gene>
    <name evidence="1" type="ORF">BofuT4_uP106430.1</name>
</gene>
<dbReference type="HOGENOM" id="CLU_3086969_0_0_1"/>
<dbReference type="InParanoid" id="G2Y6K7"/>
<accession>G2Y6K7</accession>
<proteinExistence type="predicted"/>
<name>G2Y6K7_BOTF4</name>